<accession>A0ABQ4DMF1</accession>
<evidence type="ECO:0000256" key="2">
    <source>
        <dbReference type="ARBA" id="ARBA00023015"/>
    </source>
</evidence>
<dbReference type="CDD" id="cd06171">
    <property type="entry name" value="Sigma70_r4"/>
    <property type="match status" value="1"/>
</dbReference>
<keyword evidence="3" id="KW-0731">Sigma factor</keyword>
<dbReference type="InterPro" id="IPR013324">
    <property type="entry name" value="RNA_pol_sigma_r3/r4-like"/>
</dbReference>
<evidence type="ECO:0000313" key="9">
    <source>
        <dbReference type="Proteomes" id="UP000614741"/>
    </source>
</evidence>
<keyword evidence="2" id="KW-0805">Transcription regulation</keyword>
<feature type="domain" description="RNA polymerase sigma-70 region 2" evidence="6">
    <location>
        <begin position="11"/>
        <end position="77"/>
    </location>
</feature>
<dbReference type="SUPFAM" id="SSF88659">
    <property type="entry name" value="Sigma3 and sigma4 domains of RNA polymerase sigma factors"/>
    <property type="match status" value="1"/>
</dbReference>
<evidence type="ECO:0000256" key="5">
    <source>
        <dbReference type="ARBA" id="ARBA00023163"/>
    </source>
</evidence>
<protein>
    <submittedName>
        <fullName evidence="8">RNA polymerase sigma factor</fullName>
    </submittedName>
</protein>
<evidence type="ECO:0000313" key="8">
    <source>
        <dbReference type="EMBL" id="GIG40533.1"/>
    </source>
</evidence>
<dbReference type="InterPro" id="IPR007627">
    <property type="entry name" value="RNA_pol_sigma70_r2"/>
</dbReference>
<dbReference type="Pfam" id="PF08281">
    <property type="entry name" value="Sigma70_r4_2"/>
    <property type="match status" value="1"/>
</dbReference>
<dbReference type="NCBIfam" id="TIGR02937">
    <property type="entry name" value="sigma70-ECF"/>
    <property type="match status" value="1"/>
</dbReference>
<reference evidence="8 9" key="1">
    <citation type="submission" date="2021-01" db="EMBL/GenBank/DDBJ databases">
        <title>Whole genome shotgun sequence of Cellulomonas phragmiteti NBRC 110785.</title>
        <authorList>
            <person name="Komaki H."/>
            <person name="Tamura T."/>
        </authorList>
    </citation>
    <scope>NUCLEOTIDE SEQUENCE [LARGE SCALE GENOMIC DNA]</scope>
    <source>
        <strain evidence="8 9">NBRC 110785</strain>
    </source>
</reference>
<proteinExistence type="inferred from homology"/>
<keyword evidence="4" id="KW-0238">DNA-binding</keyword>
<comment type="caution">
    <text evidence="8">The sequence shown here is derived from an EMBL/GenBank/DDBJ whole genome shotgun (WGS) entry which is preliminary data.</text>
</comment>
<organism evidence="8 9">
    <name type="scientific">Cellulomonas phragmiteti</name>
    <dbReference type="NCBI Taxonomy" id="478780"/>
    <lineage>
        <taxon>Bacteria</taxon>
        <taxon>Bacillati</taxon>
        <taxon>Actinomycetota</taxon>
        <taxon>Actinomycetes</taxon>
        <taxon>Micrococcales</taxon>
        <taxon>Cellulomonadaceae</taxon>
        <taxon>Cellulomonas</taxon>
    </lineage>
</organism>
<dbReference type="RefSeq" id="WP_203674295.1">
    <property type="nucleotide sequence ID" value="NZ_BONP01000012.1"/>
</dbReference>
<dbReference type="PANTHER" id="PTHR43133">
    <property type="entry name" value="RNA POLYMERASE ECF-TYPE SIGMA FACTO"/>
    <property type="match status" value="1"/>
</dbReference>
<dbReference type="Proteomes" id="UP000614741">
    <property type="component" value="Unassembled WGS sequence"/>
</dbReference>
<keyword evidence="5" id="KW-0804">Transcription</keyword>
<dbReference type="InterPro" id="IPR013325">
    <property type="entry name" value="RNA_pol_sigma_r2"/>
</dbReference>
<sequence length="190" mass="21025">MSTWQDALDELVRTRGRALVGYAYLLTGDPREAEDLVQDALVRTFTRGRGTREVASAEAYVRRAILTTYVDGFRRRRHWATIRHLAAVPEPTPSDGPDAGPEPVITTRLAVQQALALLPPRERACIVLRHFEDMTVAQVADALSLSVGTVKRYLSDATRTLESRLGDLAGADDAPAHHTDEVLVTVRRSR</sequence>
<dbReference type="InterPro" id="IPR036388">
    <property type="entry name" value="WH-like_DNA-bd_sf"/>
</dbReference>
<evidence type="ECO:0000256" key="4">
    <source>
        <dbReference type="ARBA" id="ARBA00023125"/>
    </source>
</evidence>
<gene>
    <name evidence="8" type="ORF">Cph01nite_22950</name>
</gene>
<dbReference type="InterPro" id="IPR013249">
    <property type="entry name" value="RNA_pol_sigma70_r4_t2"/>
</dbReference>
<dbReference type="PANTHER" id="PTHR43133:SF50">
    <property type="entry name" value="ECF RNA POLYMERASE SIGMA FACTOR SIGM"/>
    <property type="match status" value="1"/>
</dbReference>
<keyword evidence="9" id="KW-1185">Reference proteome</keyword>
<dbReference type="EMBL" id="BONP01000012">
    <property type="protein sequence ID" value="GIG40533.1"/>
    <property type="molecule type" value="Genomic_DNA"/>
</dbReference>
<evidence type="ECO:0000256" key="1">
    <source>
        <dbReference type="ARBA" id="ARBA00010641"/>
    </source>
</evidence>
<name>A0ABQ4DMF1_9CELL</name>
<comment type="similarity">
    <text evidence="1">Belongs to the sigma-70 factor family. ECF subfamily.</text>
</comment>
<dbReference type="SUPFAM" id="SSF88946">
    <property type="entry name" value="Sigma2 domain of RNA polymerase sigma factors"/>
    <property type="match status" value="1"/>
</dbReference>
<dbReference type="Gene3D" id="1.10.1740.10">
    <property type="match status" value="1"/>
</dbReference>
<evidence type="ECO:0000259" key="6">
    <source>
        <dbReference type="Pfam" id="PF04542"/>
    </source>
</evidence>
<dbReference type="Pfam" id="PF04542">
    <property type="entry name" value="Sigma70_r2"/>
    <property type="match status" value="1"/>
</dbReference>
<feature type="domain" description="RNA polymerase sigma factor 70 region 4 type 2" evidence="7">
    <location>
        <begin position="109"/>
        <end position="158"/>
    </location>
</feature>
<dbReference type="InterPro" id="IPR014284">
    <property type="entry name" value="RNA_pol_sigma-70_dom"/>
</dbReference>
<evidence type="ECO:0000259" key="7">
    <source>
        <dbReference type="Pfam" id="PF08281"/>
    </source>
</evidence>
<dbReference type="Gene3D" id="1.10.10.10">
    <property type="entry name" value="Winged helix-like DNA-binding domain superfamily/Winged helix DNA-binding domain"/>
    <property type="match status" value="1"/>
</dbReference>
<evidence type="ECO:0000256" key="3">
    <source>
        <dbReference type="ARBA" id="ARBA00023082"/>
    </source>
</evidence>
<dbReference type="InterPro" id="IPR039425">
    <property type="entry name" value="RNA_pol_sigma-70-like"/>
</dbReference>